<reference evidence="1" key="1">
    <citation type="submission" date="2021-01" db="EMBL/GenBank/DDBJ databases">
        <authorList>
            <consortium name="Genoscope - CEA"/>
            <person name="William W."/>
        </authorList>
    </citation>
    <scope>NUCLEOTIDE SEQUENCE</scope>
</reference>
<evidence type="ECO:0000313" key="1">
    <source>
        <dbReference type="EMBL" id="CAD8155488.1"/>
    </source>
</evidence>
<proteinExistence type="predicted"/>
<gene>
    <name evidence="1" type="ORF">PPENT_87.1.T0270117</name>
</gene>
<dbReference type="Proteomes" id="UP000689195">
    <property type="component" value="Unassembled WGS sequence"/>
</dbReference>
<evidence type="ECO:0000313" key="2">
    <source>
        <dbReference type="Proteomes" id="UP000689195"/>
    </source>
</evidence>
<keyword evidence="2" id="KW-1185">Reference proteome</keyword>
<name>A0A8S1TTT2_9CILI</name>
<organism evidence="1 2">
    <name type="scientific">Paramecium pentaurelia</name>
    <dbReference type="NCBI Taxonomy" id="43138"/>
    <lineage>
        <taxon>Eukaryota</taxon>
        <taxon>Sar</taxon>
        <taxon>Alveolata</taxon>
        <taxon>Ciliophora</taxon>
        <taxon>Intramacronucleata</taxon>
        <taxon>Oligohymenophorea</taxon>
        <taxon>Peniculida</taxon>
        <taxon>Parameciidae</taxon>
        <taxon>Paramecium</taxon>
    </lineage>
</organism>
<protein>
    <submittedName>
        <fullName evidence="1">Uncharacterized protein</fullName>
    </submittedName>
</protein>
<comment type="caution">
    <text evidence="1">The sequence shown here is derived from an EMBL/GenBank/DDBJ whole genome shotgun (WGS) entry which is preliminary data.</text>
</comment>
<accession>A0A8S1TTT2</accession>
<dbReference type="OrthoDB" id="307852at2759"/>
<dbReference type="AlphaFoldDB" id="A0A8S1TTT2"/>
<sequence>MCDSQWGQLNGQFIIVVRNQQHVEALMKSESQLLTSLVKNHIPVVFKDDVHMFQQPIELILDYFNQPIEIIETNILSFQTLIQKFVYQRPIPKLRELKKIRKTSSTERIKKPNGYDRIYDILNIERKLEQIKRDDIYIFKDLSKSVDPQIIKGFNNDYDFGVLIVIYEKLGFSHIDLLNEVVKFYVQEKNQKILSYLNLWLDYRQVDLINDNSVFCTIFLQFLNLVELIDNAKQNELEQKIKVILNGKKNILTTTLNSPSPTLLQRKQSLDHPQKNKKFRNLSMQILNQSIIQNLSTQFDGNCFYLNCNVEILQKQFWIIDIEQFSKISITAMLNQNHLIKNDEISDYFDYLLFHMIFSTIISTKDEKFILITKFINLYQLSKEAKHYQMLHILFTYFNHYIIQSILKSIYALNPLQKIILQEILEKEHYRTLIQIDINDRQGIIPCFSLIQLYVYKFQDIKDQQSNKLILLAQQLFQIVHLQVLINKLNGSQANYKDHYICKYLKTGLKQQLLGHFGCKKSNIEIQILKYFNTL</sequence>
<dbReference type="EMBL" id="CAJJDO010000027">
    <property type="protein sequence ID" value="CAD8155488.1"/>
    <property type="molecule type" value="Genomic_DNA"/>
</dbReference>